<dbReference type="Proteomes" id="UP001320148">
    <property type="component" value="Chromosome"/>
</dbReference>
<dbReference type="PANTHER" id="PTHR21432">
    <property type="entry name" value="ACETYL-COA HYDROLASE-RELATED"/>
    <property type="match status" value="1"/>
</dbReference>
<accession>A0ABM7PCZ2</accession>
<organism evidence="2 3">
    <name type="scientific">Desulfoluna limicola</name>
    <dbReference type="NCBI Taxonomy" id="2810562"/>
    <lineage>
        <taxon>Bacteria</taxon>
        <taxon>Pseudomonadati</taxon>
        <taxon>Thermodesulfobacteriota</taxon>
        <taxon>Desulfobacteria</taxon>
        <taxon>Desulfobacterales</taxon>
        <taxon>Desulfolunaceae</taxon>
        <taxon>Desulfoluna</taxon>
    </lineage>
</organism>
<dbReference type="Gene3D" id="3.30.750.70">
    <property type="entry name" value="4-hydroxybutyrate coenzyme like domains"/>
    <property type="match status" value="1"/>
</dbReference>
<reference evidence="2 3" key="1">
    <citation type="submission" date="2021-02" db="EMBL/GenBank/DDBJ databases">
        <title>Complete genome of Desulfoluna sp. strain ASN36.</title>
        <authorList>
            <person name="Takahashi A."/>
            <person name="Kojima H."/>
            <person name="Fukui M."/>
        </authorList>
    </citation>
    <scope>NUCLEOTIDE SEQUENCE [LARGE SCALE GENOMIC DNA]</scope>
    <source>
        <strain evidence="2 3">ASN36</strain>
    </source>
</reference>
<dbReference type="PANTHER" id="PTHR21432:SF20">
    <property type="entry name" value="ACETYL-COA HYDROLASE"/>
    <property type="match status" value="1"/>
</dbReference>
<dbReference type="InterPro" id="IPR026888">
    <property type="entry name" value="AcetylCoA_hyd_C"/>
</dbReference>
<sequence length="445" mass="47937">MSWRKTYEERLTTPEAIASALPKNATVFASPAASFPLELINAITGHPDTGTLNMYSALIMTLPDFLSPEQQGRLNYFCSFMGPIERMLLAQGDIVSPISIHFSRMHELSLYRDFDASILEVSPPDENGYMSLGPSGTLVGHAALSTSKKIYCQVNDQTPYVFGNQAHVHVSEVAALCEVSRPCDELPPTQPDAIEETIADLITARIPDGATLQLGIGKLADAIGDRLTEKKDLGIHTELLTPSMVRLYEMDVITGAKKELHKGKIISAFGMGAAKDYQFMHRNPAFEQHPASYVNDPNTIGAHSNFVSINNALAVDLTGQVSSESMGFQQHSATGGQLDFVRGARLSKGGQSFIALKSTSGAGDKRFSRIQLSFAPGTAVTTPRSDVQSIVTEYGIADLVDKSLPERVTALIAIAHPDFREELSRSAVEAGLISASALKDAQLAA</sequence>
<dbReference type="InterPro" id="IPR046433">
    <property type="entry name" value="ActCoA_hydro"/>
</dbReference>
<proteinExistence type="predicted"/>
<protein>
    <submittedName>
        <fullName evidence="2">4-hydroxybutyrate CoA-transferase</fullName>
    </submittedName>
</protein>
<dbReference type="InterPro" id="IPR038460">
    <property type="entry name" value="AcetylCoA_hyd_C_sf"/>
</dbReference>
<dbReference type="Pfam" id="PF13336">
    <property type="entry name" value="AcetylCoA_hyd_C"/>
    <property type="match status" value="1"/>
</dbReference>
<gene>
    <name evidence="2" type="ORF">DSLASN_05920</name>
</gene>
<dbReference type="SUPFAM" id="SSF100950">
    <property type="entry name" value="NagB/RpiA/CoA transferase-like"/>
    <property type="match status" value="2"/>
</dbReference>
<evidence type="ECO:0000259" key="1">
    <source>
        <dbReference type="Pfam" id="PF13336"/>
    </source>
</evidence>
<dbReference type="RefSeq" id="WP_236891256.1">
    <property type="nucleotide sequence ID" value="NZ_AP024488.1"/>
</dbReference>
<dbReference type="Gene3D" id="3.40.1080.20">
    <property type="entry name" value="Acetyl-CoA hydrolase/transferase C-terminal domain"/>
    <property type="match status" value="1"/>
</dbReference>
<dbReference type="EMBL" id="AP024488">
    <property type="protein sequence ID" value="BCS94960.1"/>
    <property type="molecule type" value="Genomic_DNA"/>
</dbReference>
<name>A0ABM7PCZ2_9BACT</name>
<evidence type="ECO:0000313" key="2">
    <source>
        <dbReference type="EMBL" id="BCS94960.1"/>
    </source>
</evidence>
<feature type="domain" description="Acetyl-CoA hydrolase/transferase C-terminal" evidence="1">
    <location>
        <begin position="272"/>
        <end position="426"/>
    </location>
</feature>
<evidence type="ECO:0000313" key="3">
    <source>
        <dbReference type="Proteomes" id="UP001320148"/>
    </source>
</evidence>
<dbReference type="InterPro" id="IPR037171">
    <property type="entry name" value="NagB/RpiA_transferase-like"/>
</dbReference>
<dbReference type="Gene3D" id="3.40.1080.10">
    <property type="entry name" value="Glutaconate Coenzyme A-transferase"/>
    <property type="match status" value="1"/>
</dbReference>
<keyword evidence="3" id="KW-1185">Reference proteome</keyword>